<reference evidence="2 3" key="1">
    <citation type="submission" date="2019-03" db="EMBL/GenBank/DDBJ databases">
        <title>Genomic Encyclopedia of Type Strains, Phase III (KMG-III): the genomes of soil and plant-associated and newly described type strains.</title>
        <authorList>
            <person name="Whitman W."/>
        </authorList>
    </citation>
    <scope>NUCLEOTIDE SEQUENCE [LARGE SCALE GENOMIC DNA]</scope>
    <source>
        <strain evidence="2 3">VKM Ac-2570</strain>
    </source>
</reference>
<protein>
    <submittedName>
        <fullName evidence="2">Uncharacterized protein</fullName>
    </submittedName>
</protein>
<dbReference type="Proteomes" id="UP000295447">
    <property type="component" value="Unassembled WGS sequence"/>
</dbReference>
<name>A0A4R7ZI26_9ACTN</name>
<feature type="compositionally biased region" description="Polar residues" evidence="1">
    <location>
        <begin position="149"/>
        <end position="158"/>
    </location>
</feature>
<organism evidence="2 3">
    <name type="scientific">Kribbella kalugense</name>
    <dbReference type="NCBI Taxonomy" id="2512221"/>
    <lineage>
        <taxon>Bacteria</taxon>
        <taxon>Bacillati</taxon>
        <taxon>Actinomycetota</taxon>
        <taxon>Actinomycetes</taxon>
        <taxon>Propionibacteriales</taxon>
        <taxon>Kribbellaceae</taxon>
        <taxon>Kribbella</taxon>
    </lineage>
</organism>
<comment type="caution">
    <text evidence="2">The sequence shown here is derived from an EMBL/GenBank/DDBJ whole genome shotgun (WGS) entry which is preliminary data.</text>
</comment>
<proteinExistence type="predicted"/>
<feature type="region of interest" description="Disordered" evidence="1">
    <location>
        <begin position="138"/>
        <end position="166"/>
    </location>
</feature>
<feature type="compositionally biased region" description="Basic residues" evidence="1">
    <location>
        <begin position="219"/>
        <end position="231"/>
    </location>
</feature>
<gene>
    <name evidence="2" type="ORF">EV650_3924</name>
</gene>
<evidence type="ECO:0000313" key="2">
    <source>
        <dbReference type="EMBL" id="TDW17357.1"/>
    </source>
</evidence>
<sequence>MPGCRWRSSLEACESLRRCAVASLVWLARRTLAPLPIKPATVAVAVAVARVLSGRSCTTACVTGWTSRTGRPTASSRNLRPAGWGYLRYVEAVEAANLRGLGMSSNTEALVGSPAALVMRVVQVVQVVQVVRQPPHAAQPAGYRHRPLSTPTMGSSSPVRPISHQGCGDRAWLNRRARAMFTPARTMSPPGYGRFHPLSPALPSAHRRARAKQSNARQARVRGRQPAGRRR</sequence>
<evidence type="ECO:0000256" key="1">
    <source>
        <dbReference type="SAM" id="MobiDB-lite"/>
    </source>
</evidence>
<accession>A0A4R7ZI26</accession>
<dbReference type="AlphaFoldDB" id="A0A4R7ZI26"/>
<keyword evidence="3" id="KW-1185">Reference proteome</keyword>
<dbReference type="EMBL" id="SODF01000002">
    <property type="protein sequence ID" value="TDW17357.1"/>
    <property type="molecule type" value="Genomic_DNA"/>
</dbReference>
<feature type="region of interest" description="Disordered" evidence="1">
    <location>
        <begin position="184"/>
        <end position="231"/>
    </location>
</feature>
<evidence type="ECO:0000313" key="3">
    <source>
        <dbReference type="Proteomes" id="UP000295447"/>
    </source>
</evidence>